<protein>
    <submittedName>
        <fullName evidence="2">Uncharacterized protein</fullName>
    </submittedName>
</protein>
<gene>
    <name evidence="2" type="ORF">JAAARDRAFT_600724</name>
</gene>
<proteinExistence type="predicted"/>
<evidence type="ECO:0000313" key="3">
    <source>
        <dbReference type="Proteomes" id="UP000027265"/>
    </source>
</evidence>
<evidence type="ECO:0000256" key="1">
    <source>
        <dbReference type="SAM" id="MobiDB-lite"/>
    </source>
</evidence>
<evidence type="ECO:0000313" key="2">
    <source>
        <dbReference type="EMBL" id="KDQ60249.1"/>
    </source>
</evidence>
<dbReference type="Proteomes" id="UP000027265">
    <property type="component" value="Unassembled WGS sequence"/>
</dbReference>
<feature type="compositionally biased region" description="Polar residues" evidence="1">
    <location>
        <begin position="210"/>
        <end position="239"/>
    </location>
</feature>
<dbReference type="InParanoid" id="A0A067PZV0"/>
<feature type="compositionally biased region" description="Low complexity" evidence="1">
    <location>
        <begin position="62"/>
        <end position="95"/>
    </location>
</feature>
<feature type="compositionally biased region" description="Polar residues" evidence="1">
    <location>
        <begin position="47"/>
        <end position="61"/>
    </location>
</feature>
<accession>A0A067PZV0</accession>
<dbReference type="EMBL" id="KL197714">
    <property type="protein sequence ID" value="KDQ60249.1"/>
    <property type="molecule type" value="Genomic_DNA"/>
</dbReference>
<dbReference type="HOGENOM" id="CLU_794685_0_0_1"/>
<feature type="compositionally biased region" description="Polar residues" evidence="1">
    <location>
        <begin position="1"/>
        <end position="15"/>
    </location>
</feature>
<feature type="compositionally biased region" description="Polar residues" evidence="1">
    <location>
        <begin position="148"/>
        <end position="157"/>
    </location>
</feature>
<feature type="compositionally biased region" description="Low complexity" evidence="1">
    <location>
        <begin position="166"/>
        <end position="178"/>
    </location>
</feature>
<feature type="compositionally biased region" description="Polar residues" evidence="1">
    <location>
        <begin position="187"/>
        <end position="196"/>
    </location>
</feature>
<feature type="compositionally biased region" description="Polar residues" evidence="1">
    <location>
        <begin position="286"/>
        <end position="303"/>
    </location>
</feature>
<dbReference type="AlphaFoldDB" id="A0A067PZV0"/>
<reference evidence="3" key="1">
    <citation type="journal article" date="2014" name="Proc. Natl. Acad. Sci. U.S.A.">
        <title>Extensive sampling of basidiomycete genomes demonstrates inadequacy of the white-rot/brown-rot paradigm for wood decay fungi.</title>
        <authorList>
            <person name="Riley R."/>
            <person name="Salamov A.A."/>
            <person name="Brown D.W."/>
            <person name="Nagy L.G."/>
            <person name="Floudas D."/>
            <person name="Held B.W."/>
            <person name="Levasseur A."/>
            <person name="Lombard V."/>
            <person name="Morin E."/>
            <person name="Otillar R."/>
            <person name="Lindquist E.A."/>
            <person name="Sun H."/>
            <person name="LaButti K.M."/>
            <person name="Schmutz J."/>
            <person name="Jabbour D."/>
            <person name="Luo H."/>
            <person name="Baker S.E."/>
            <person name="Pisabarro A.G."/>
            <person name="Walton J.D."/>
            <person name="Blanchette R.A."/>
            <person name="Henrissat B."/>
            <person name="Martin F."/>
            <person name="Cullen D."/>
            <person name="Hibbett D.S."/>
            <person name="Grigoriev I.V."/>
        </authorList>
    </citation>
    <scope>NUCLEOTIDE SEQUENCE [LARGE SCALE GENOMIC DNA]</scope>
    <source>
        <strain evidence="3">MUCL 33604</strain>
    </source>
</reference>
<name>A0A067PZV0_9AGAM</name>
<keyword evidence="3" id="KW-1185">Reference proteome</keyword>
<sequence length="349" mass="36146">MVSSTAPPSQSSYDSKTAPLSYAERAKKGTAQNIKPPAPKSVASLHQPIQHQNAAAKSNINPATAPSPIASTSTTGTVTTSASTASKSSSPSPSVDLTPNSSVVLTRPQTRPPSPSSLSMDPAEGLKASSLAADVADNDEAVLGKGTPSPSARTSPQKPAYNVWNARMEQMAQARAQTRPPPPIQASKSQTTNGTAPTPAEDREAVLFKSHSSSLDPQLKSASTSPRQTTRSLLLSNGSHPAPPVPPPEDDPFVVRPRIVASQPTIVAPPPPPAEDAESWPEVGKANTSPVLTQSNGQTSNDKGSNETKDGEVVQPVATPPKKGAFPLPFTVPHLVGHPLRPQVSTGKD</sequence>
<feature type="region of interest" description="Disordered" evidence="1">
    <location>
        <begin position="1"/>
        <end position="349"/>
    </location>
</feature>
<organism evidence="2 3">
    <name type="scientific">Jaapia argillacea MUCL 33604</name>
    <dbReference type="NCBI Taxonomy" id="933084"/>
    <lineage>
        <taxon>Eukaryota</taxon>
        <taxon>Fungi</taxon>
        <taxon>Dikarya</taxon>
        <taxon>Basidiomycota</taxon>
        <taxon>Agaricomycotina</taxon>
        <taxon>Agaricomycetes</taxon>
        <taxon>Agaricomycetidae</taxon>
        <taxon>Jaapiales</taxon>
        <taxon>Jaapiaceae</taxon>
        <taxon>Jaapia</taxon>
    </lineage>
</organism>